<dbReference type="GO" id="GO:0070072">
    <property type="term" value="P:vacuolar proton-transporting V-type ATPase complex assembly"/>
    <property type="evidence" value="ECO:0007669"/>
    <property type="project" value="InterPro"/>
</dbReference>
<comment type="caution">
    <text evidence="3">The sequence shown here is derived from an EMBL/GenBank/DDBJ whole genome shotgun (WGS) entry which is preliminary data.</text>
</comment>
<feature type="region of interest" description="Disordered" evidence="2">
    <location>
        <begin position="121"/>
        <end position="143"/>
    </location>
</feature>
<evidence type="ECO:0000256" key="1">
    <source>
        <dbReference type="ARBA" id="ARBA00093634"/>
    </source>
</evidence>
<proteinExistence type="predicted"/>
<dbReference type="EMBL" id="JABFDY010000016">
    <property type="protein sequence ID" value="KAF7696062.1"/>
    <property type="molecule type" value="Genomic_DNA"/>
</dbReference>
<dbReference type="AlphaFoldDB" id="A0A8T0AV08"/>
<accession>A0A8T0AV08</accession>
<evidence type="ECO:0000313" key="4">
    <source>
        <dbReference type="Proteomes" id="UP000606274"/>
    </source>
</evidence>
<dbReference type="Pfam" id="PF21730">
    <property type="entry name" value="Vma22_CCDC115"/>
    <property type="match status" value="1"/>
</dbReference>
<dbReference type="GO" id="GO:0051082">
    <property type="term" value="F:unfolded protein binding"/>
    <property type="evidence" value="ECO:0007669"/>
    <property type="project" value="TreeGrafter"/>
</dbReference>
<dbReference type="PANTHER" id="PTHR31996">
    <property type="entry name" value="COILED-COIL DOMAIN-CONTAINING PROTEIN 115"/>
    <property type="match status" value="1"/>
</dbReference>
<dbReference type="Proteomes" id="UP000606274">
    <property type="component" value="Unassembled WGS sequence"/>
</dbReference>
<organism evidence="3 4">
    <name type="scientific">Silurus meridionalis</name>
    <name type="common">Southern catfish</name>
    <name type="synonym">Silurus soldatovi meridionalis</name>
    <dbReference type="NCBI Taxonomy" id="175797"/>
    <lineage>
        <taxon>Eukaryota</taxon>
        <taxon>Metazoa</taxon>
        <taxon>Chordata</taxon>
        <taxon>Craniata</taxon>
        <taxon>Vertebrata</taxon>
        <taxon>Euteleostomi</taxon>
        <taxon>Actinopterygii</taxon>
        <taxon>Neopterygii</taxon>
        <taxon>Teleostei</taxon>
        <taxon>Ostariophysi</taxon>
        <taxon>Siluriformes</taxon>
        <taxon>Siluridae</taxon>
        <taxon>Silurus</taxon>
    </lineage>
</organism>
<protein>
    <recommendedName>
        <fullName evidence="1">Vacuolar ATPase assembly protein VMA22</fullName>
    </recommendedName>
</protein>
<keyword evidence="4" id="KW-1185">Reference proteome</keyword>
<name>A0A8T0AV08_SILME</name>
<gene>
    <name evidence="3" type="ORF">HF521_006156</name>
</gene>
<sequence length="209" mass="23937">MGLDPASLRLDEQLLHFMDQLEILEEKRQKLNMLIEEGWFNISKARYSMGNKQVSALQYASEMEPLVLVHASLSEKGEAAFRCKRINDKAEELKQSDTVETIGPTEGGLRRRVNITKTDIKEEKDTSRDQCEKETQFNSKSEKSSIKQDPLKWFGILVPQNLKQAQAAFKEVITLSAEISTMQSAIVKTRLEMKTQMKDKEKIVSELKE</sequence>
<evidence type="ECO:0000313" key="3">
    <source>
        <dbReference type="EMBL" id="KAF7696062.1"/>
    </source>
</evidence>
<reference evidence="3" key="1">
    <citation type="submission" date="2020-08" db="EMBL/GenBank/DDBJ databases">
        <title>Chromosome-level assembly of Southern catfish (Silurus meridionalis) provides insights into visual adaptation to the nocturnal and benthic lifestyles.</title>
        <authorList>
            <person name="Zhang Y."/>
            <person name="Wang D."/>
            <person name="Peng Z."/>
        </authorList>
    </citation>
    <scope>NUCLEOTIDE SEQUENCE</scope>
    <source>
        <strain evidence="3">SWU-2019-XX</strain>
        <tissue evidence="3">Muscle</tissue>
    </source>
</reference>
<dbReference type="InterPro" id="IPR040357">
    <property type="entry name" value="Vma22/CCDC115"/>
</dbReference>
<evidence type="ECO:0000256" key="2">
    <source>
        <dbReference type="SAM" id="MobiDB-lite"/>
    </source>
</evidence>
<dbReference type="PANTHER" id="PTHR31996:SF2">
    <property type="entry name" value="COILED-COIL DOMAIN-CONTAINING PROTEIN 115"/>
    <property type="match status" value="1"/>
</dbReference>